<dbReference type="GO" id="GO:0016747">
    <property type="term" value="F:acyltransferase activity, transferring groups other than amino-acyl groups"/>
    <property type="evidence" value="ECO:0007669"/>
    <property type="project" value="InterPro"/>
</dbReference>
<dbReference type="InterPro" id="IPR000182">
    <property type="entry name" value="GNAT_dom"/>
</dbReference>
<dbReference type="AlphaFoldDB" id="A0A919FGJ7"/>
<comment type="caution">
    <text evidence="2">The sequence shown here is derived from an EMBL/GenBank/DDBJ whole genome shotgun (WGS) entry which is preliminary data.</text>
</comment>
<evidence type="ECO:0000259" key="1">
    <source>
        <dbReference type="Pfam" id="PF13302"/>
    </source>
</evidence>
<dbReference type="SUPFAM" id="SSF55729">
    <property type="entry name" value="Acyl-CoA N-acyltransferases (Nat)"/>
    <property type="match status" value="1"/>
</dbReference>
<evidence type="ECO:0000313" key="2">
    <source>
        <dbReference type="EMBL" id="GHH65128.1"/>
    </source>
</evidence>
<name>A0A919FGJ7_9MICO</name>
<protein>
    <submittedName>
        <fullName evidence="2">Succinyl-CoA transferase Rv0802c</fullName>
    </submittedName>
</protein>
<organism evidence="2 3">
    <name type="scientific">Promicromonospora soli</name>
    <dbReference type="NCBI Taxonomy" id="2035533"/>
    <lineage>
        <taxon>Bacteria</taxon>
        <taxon>Bacillati</taxon>
        <taxon>Actinomycetota</taxon>
        <taxon>Actinomycetes</taxon>
        <taxon>Micrococcales</taxon>
        <taxon>Promicromonosporaceae</taxon>
        <taxon>Promicromonospora</taxon>
    </lineage>
</organism>
<dbReference type="InterPro" id="IPR016181">
    <property type="entry name" value="Acyl_CoA_acyltransferase"/>
</dbReference>
<accession>A0A919FGJ7</accession>
<reference evidence="2" key="1">
    <citation type="journal article" date="2014" name="Int. J. Syst. Evol. Microbiol.">
        <title>Complete genome sequence of Corynebacterium casei LMG S-19264T (=DSM 44701T), isolated from a smear-ripened cheese.</title>
        <authorList>
            <consortium name="US DOE Joint Genome Institute (JGI-PGF)"/>
            <person name="Walter F."/>
            <person name="Albersmeier A."/>
            <person name="Kalinowski J."/>
            <person name="Ruckert C."/>
        </authorList>
    </citation>
    <scope>NUCLEOTIDE SEQUENCE</scope>
    <source>
        <strain evidence="2">CGMCC 4.7398</strain>
    </source>
</reference>
<dbReference type="RefSeq" id="WP_189667487.1">
    <property type="nucleotide sequence ID" value="NZ_BNAS01000001.1"/>
</dbReference>
<dbReference type="Gene3D" id="3.40.630.30">
    <property type="match status" value="1"/>
</dbReference>
<gene>
    <name evidence="2" type="ORF">GCM10017772_02810</name>
</gene>
<dbReference type="Proteomes" id="UP000627369">
    <property type="component" value="Unassembled WGS sequence"/>
</dbReference>
<evidence type="ECO:0000313" key="3">
    <source>
        <dbReference type="Proteomes" id="UP000627369"/>
    </source>
</evidence>
<dbReference type="Pfam" id="PF13302">
    <property type="entry name" value="Acetyltransf_3"/>
    <property type="match status" value="1"/>
</dbReference>
<keyword evidence="3" id="KW-1185">Reference proteome</keyword>
<reference evidence="2" key="2">
    <citation type="submission" date="2020-09" db="EMBL/GenBank/DDBJ databases">
        <authorList>
            <person name="Sun Q."/>
            <person name="Zhou Y."/>
        </authorList>
    </citation>
    <scope>NUCLEOTIDE SEQUENCE</scope>
    <source>
        <strain evidence="2">CGMCC 4.7398</strain>
    </source>
</reference>
<sequence>MDLATAFPPFGLRATCGDLELRLPDDAELLRLADVALAGVHPPERSPFLHPWNVGEPDEVRRGLLQYHWSSRGKVSPEGWALELAAFRDREPIGIQSVGAKNFPVTRSAGTGSWLGLAHQGQGIGKRMRLMALHLLFEGFDAVDATTEAFDDNPESNGVTRSLGYVPNGVGLADRQGEAATENRYRMTREMWEARPAVHRPDVTLHGVDPVRAMLKMDPQP</sequence>
<feature type="domain" description="N-acetyltransferase" evidence="1">
    <location>
        <begin position="41"/>
        <end position="165"/>
    </location>
</feature>
<keyword evidence="2" id="KW-0808">Transferase</keyword>
<proteinExistence type="predicted"/>
<dbReference type="EMBL" id="BNAS01000001">
    <property type="protein sequence ID" value="GHH65128.1"/>
    <property type="molecule type" value="Genomic_DNA"/>
</dbReference>